<gene>
    <name evidence="2" type="ORF">ACFPOC_00290</name>
</gene>
<keyword evidence="1" id="KW-0472">Membrane</keyword>
<name>A0ABW0S7J7_9RHOB</name>
<comment type="caution">
    <text evidence="2">The sequence shown here is derived from an EMBL/GenBank/DDBJ whole genome shotgun (WGS) entry which is preliminary data.</text>
</comment>
<dbReference type="EMBL" id="JBHSNA010000001">
    <property type="protein sequence ID" value="MFC5564859.1"/>
    <property type="molecule type" value="Genomic_DNA"/>
</dbReference>
<keyword evidence="3" id="KW-1185">Reference proteome</keyword>
<feature type="transmembrane region" description="Helical" evidence="1">
    <location>
        <begin position="98"/>
        <end position="115"/>
    </location>
</feature>
<evidence type="ECO:0000313" key="2">
    <source>
        <dbReference type="EMBL" id="MFC5564859.1"/>
    </source>
</evidence>
<proteinExistence type="predicted"/>
<organism evidence="2 3">
    <name type="scientific">Rubellimicrobium aerolatum</name>
    <dbReference type="NCBI Taxonomy" id="490979"/>
    <lineage>
        <taxon>Bacteria</taxon>
        <taxon>Pseudomonadati</taxon>
        <taxon>Pseudomonadota</taxon>
        <taxon>Alphaproteobacteria</taxon>
        <taxon>Rhodobacterales</taxon>
        <taxon>Roseobacteraceae</taxon>
        <taxon>Rubellimicrobium</taxon>
    </lineage>
</organism>
<keyword evidence="1" id="KW-1133">Transmembrane helix</keyword>
<dbReference type="Pfam" id="PF01554">
    <property type="entry name" value="MatE"/>
    <property type="match status" value="1"/>
</dbReference>
<dbReference type="Proteomes" id="UP001596056">
    <property type="component" value="Unassembled WGS sequence"/>
</dbReference>
<evidence type="ECO:0000313" key="3">
    <source>
        <dbReference type="Proteomes" id="UP001596056"/>
    </source>
</evidence>
<accession>A0ABW0S7J7</accession>
<keyword evidence="1" id="KW-0812">Transmembrane</keyword>
<reference evidence="3" key="1">
    <citation type="journal article" date="2019" name="Int. J. Syst. Evol. Microbiol.">
        <title>The Global Catalogue of Microorganisms (GCM) 10K type strain sequencing project: providing services to taxonomists for standard genome sequencing and annotation.</title>
        <authorList>
            <consortium name="The Broad Institute Genomics Platform"/>
            <consortium name="The Broad Institute Genome Sequencing Center for Infectious Disease"/>
            <person name="Wu L."/>
            <person name="Ma J."/>
        </authorList>
    </citation>
    <scope>NUCLEOTIDE SEQUENCE [LARGE SCALE GENOMIC DNA]</scope>
    <source>
        <strain evidence="3">KACC 11588</strain>
    </source>
</reference>
<feature type="transmembrane region" description="Helical" evidence="1">
    <location>
        <begin position="12"/>
        <end position="31"/>
    </location>
</feature>
<protein>
    <submittedName>
        <fullName evidence="2">MATE family efflux transporter</fullName>
    </submittedName>
</protein>
<sequence length="116" mass="11291">MRRGSELGGRVIPEVPGILALAVPIMIGLAASTLHGVVDSVMLGPLGAVPLAAAGLAAAAGLIVTSALYGTLSAVAVRVGQARGARRGRRICEILRNGLALGALVGGAGAGAMGLF</sequence>
<feature type="transmembrane region" description="Helical" evidence="1">
    <location>
        <begin position="51"/>
        <end position="77"/>
    </location>
</feature>
<dbReference type="RefSeq" id="WP_209837339.1">
    <property type="nucleotide sequence ID" value="NZ_JAGGJP010000001.1"/>
</dbReference>
<evidence type="ECO:0000256" key="1">
    <source>
        <dbReference type="SAM" id="Phobius"/>
    </source>
</evidence>
<dbReference type="InterPro" id="IPR002528">
    <property type="entry name" value="MATE_fam"/>
</dbReference>